<proteinExistence type="predicted"/>
<name>A0A7C4D081_9CREN</name>
<dbReference type="AlphaFoldDB" id="A0A7C4D081"/>
<gene>
    <name evidence="1" type="ORF">ENU31_01465</name>
</gene>
<evidence type="ECO:0000313" key="1">
    <source>
        <dbReference type="EMBL" id="HGM07067.1"/>
    </source>
</evidence>
<comment type="caution">
    <text evidence="1">The sequence shown here is derived from an EMBL/GenBank/DDBJ whole genome shotgun (WGS) entry which is preliminary data.</text>
</comment>
<accession>A0A7C4D081</accession>
<sequence>MYSYYMVEESRKAYEKYIKTGDPEAYMKFLTYYDLDDLDNIPRIREVYDLNPKTSPYTVDYLSETYEIGTEKIRFYPFF</sequence>
<reference evidence="1" key="1">
    <citation type="journal article" date="2020" name="mSystems">
        <title>Genome- and Community-Level Interaction Insights into Carbon Utilization and Element Cycling Functions of Hydrothermarchaeota in Hydrothermal Sediment.</title>
        <authorList>
            <person name="Zhou Z."/>
            <person name="Liu Y."/>
            <person name="Xu W."/>
            <person name="Pan J."/>
            <person name="Luo Z.H."/>
            <person name="Li M."/>
        </authorList>
    </citation>
    <scope>NUCLEOTIDE SEQUENCE [LARGE SCALE GENOMIC DNA]</scope>
    <source>
        <strain evidence="1">SpSt-658</strain>
    </source>
</reference>
<dbReference type="EMBL" id="DTCA01000050">
    <property type="protein sequence ID" value="HGM07067.1"/>
    <property type="molecule type" value="Genomic_DNA"/>
</dbReference>
<organism evidence="1">
    <name type="scientific">Ignisphaera aggregans</name>
    <dbReference type="NCBI Taxonomy" id="334771"/>
    <lineage>
        <taxon>Archaea</taxon>
        <taxon>Thermoproteota</taxon>
        <taxon>Thermoprotei</taxon>
        <taxon>Desulfurococcales</taxon>
        <taxon>Desulfurococcaceae</taxon>
        <taxon>Ignisphaera</taxon>
    </lineage>
</organism>
<protein>
    <submittedName>
        <fullName evidence="1">Uncharacterized protein</fullName>
    </submittedName>
</protein>